<dbReference type="RefSeq" id="WP_097029091.1">
    <property type="nucleotide sequence ID" value="NZ_OAOQ01000002.1"/>
</dbReference>
<dbReference type="Proteomes" id="UP000219467">
    <property type="component" value="Unassembled WGS sequence"/>
</dbReference>
<dbReference type="PANTHER" id="PTHR45436">
    <property type="entry name" value="SENSOR HISTIDINE KINASE YKOH"/>
    <property type="match status" value="1"/>
</dbReference>
<keyword evidence="9" id="KW-0067">ATP-binding</keyword>
<evidence type="ECO:0000256" key="1">
    <source>
        <dbReference type="ARBA" id="ARBA00000085"/>
    </source>
</evidence>
<keyword evidence="10 12" id="KW-1133">Transmembrane helix</keyword>
<dbReference type="PROSITE" id="PS50109">
    <property type="entry name" value="HIS_KIN"/>
    <property type="match status" value="1"/>
</dbReference>
<feature type="transmembrane region" description="Helical" evidence="12">
    <location>
        <begin position="12"/>
        <end position="34"/>
    </location>
</feature>
<dbReference type="GO" id="GO:0005886">
    <property type="term" value="C:plasma membrane"/>
    <property type="evidence" value="ECO:0007669"/>
    <property type="project" value="TreeGrafter"/>
</dbReference>
<name>A0A285CL46_9RHOB</name>
<dbReference type="GO" id="GO:0000155">
    <property type="term" value="F:phosphorelay sensor kinase activity"/>
    <property type="evidence" value="ECO:0007669"/>
    <property type="project" value="InterPro"/>
</dbReference>
<dbReference type="Pfam" id="PF02518">
    <property type="entry name" value="HATPase_c"/>
    <property type="match status" value="1"/>
</dbReference>
<dbReference type="InterPro" id="IPR003661">
    <property type="entry name" value="HisK_dim/P_dom"/>
</dbReference>
<reference evidence="15" key="1">
    <citation type="submission" date="2017-08" db="EMBL/GenBank/DDBJ databases">
        <authorList>
            <person name="Varghese N."/>
            <person name="Submissions S."/>
        </authorList>
    </citation>
    <scope>NUCLEOTIDE SEQUENCE [LARGE SCALE GENOMIC DNA]</scope>
    <source>
        <strain evidence="15">JA234</strain>
    </source>
</reference>
<evidence type="ECO:0000256" key="2">
    <source>
        <dbReference type="ARBA" id="ARBA00004141"/>
    </source>
</evidence>
<dbReference type="Gene3D" id="1.10.287.130">
    <property type="match status" value="1"/>
</dbReference>
<dbReference type="AlphaFoldDB" id="A0A285CL46"/>
<dbReference type="InterPro" id="IPR003594">
    <property type="entry name" value="HATPase_dom"/>
</dbReference>
<accession>A0A285CL46</accession>
<keyword evidence="7" id="KW-0547">Nucleotide-binding</keyword>
<dbReference type="EMBL" id="OAOQ01000002">
    <property type="protein sequence ID" value="SNX68277.1"/>
    <property type="molecule type" value="Genomic_DNA"/>
</dbReference>
<evidence type="ECO:0000256" key="6">
    <source>
        <dbReference type="ARBA" id="ARBA00022692"/>
    </source>
</evidence>
<dbReference type="GO" id="GO:0005524">
    <property type="term" value="F:ATP binding"/>
    <property type="evidence" value="ECO:0007669"/>
    <property type="project" value="UniProtKB-KW"/>
</dbReference>
<evidence type="ECO:0000313" key="15">
    <source>
        <dbReference type="Proteomes" id="UP000219467"/>
    </source>
</evidence>
<dbReference type="SMART" id="SM00387">
    <property type="entry name" value="HATPase_c"/>
    <property type="match status" value="1"/>
</dbReference>
<feature type="domain" description="Histidine kinase" evidence="13">
    <location>
        <begin position="233"/>
        <end position="436"/>
    </location>
</feature>
<proteinExistence type="predicted"/>
<dbReference type="CDD" id="cd00082">
    <property type="entry name" value="HisKA"/>
    <property type="match status" value="1"/>
</dbReference>
<dbReference type="SUPFAM" id="SSF47384">
    <property type="entry name" value="Homodimeric domain of signal transducing histidine kinase"/>
    <property type="match status" value="1"/>
</dbReference>
<comment type="catalytic activity">
    <reaction evidence="1">
        <text>ATP + protein L-histidine = ADP + protein N-phospho-L-histidine.</text>
        <dbReference type="EC" id="2.7.13.3"/>
    </reaction>
</comment>
<protein>
    <recommendedName>
        <fullName evidence="3">histidine kinase</fullName>
        <ecNumber evidence="3">2.7.13.3</ecNumber>
    </recommendedName>
</protein>
<keyword evidence="8 14" id="KW-0418">Kinase</keyword>
<dbReference type="Gene3D" id="1.20.5.1040">
    <property type="entry name" value="Sensor protein qsec"/>
    <property type="match status" value="1"/>
</dbReference>
<gene>
    <name evidence="14" type="ORF">SAMN05878503_10242</name>
</gene>
<evidence type="ECO:0000256" key="11">
    <source>
        <dbReference type="ARBA" id="ARBA00023012"/>
    </source>
</evidence>
<keyword evidence="5" id="KW-0808">Transferase</keyword>
<evidence type="ECO:0000256" key="7">
    <source>
        <dbReference type="ARBA" id="ARBA00022741"/>
    </source>
</evidence>
<feature type="transmembrane region" description="Helical" evidence="12">
    <location>
        <begin position="150"/>
        <end position="170"/>
    </location>
</feature>
<dbReference type="EC" id="2.7.13.3" evidence="3"/>
<dbReference type="SUPFAM" id="SSF55874">
    <property type="entry name" value="ATPase domain of HSP90 chaperone/DNA topoisomerase II/histidine kinase"/>
    <property type="match status" value="1"/>
</dbReference>
<dbReference type="SMART" id="SM00388">
    <property type="entry name" value="HisKA"/>
    <property type="match status" value="1"/>
</dbReference>
<comment type="subcellular location">
    <subcellularLocation>
        <location evidence="2">Membrane</location>
        <topology evidence="2">Multi-pass membrane protein</topology>
    </subcellularLocation>
</comment>
<keyword evidence="6 12" id="KW-0812">Transmembrane</keyword>
<organism evidence="14 15">
    <name type="scientific">Cereibacter ovatus</name>
    <dbReference type="NCBI Taxonomy" id="439529"/>
    <lineage>
        <taxon>Bacteria</taxon>
        <taxon>Pseudomonadati</taxon>
        <taxon>Pseudomonadota</taxon>
        <taxon>Alphaproteobacteria</taxon>
        <taxon>Rhodobacterales</taxon>
        <taxon>Paracoccaceae</taxon>
        <taxon>Cereibacter</taxon>
    </lineage>
</organism>
<evidence type="ECO:0000256" key="3">
    <source>
        <dbReference type="ARBA" id="ARBA00012438"/>
    </source>
</evidence>
<keyword evidence="11" id="KW-0902">Two-component regulatory system</keyword>
<sequence length="438" mass="47226">MSRPRSLRRDLSLGLAAGIVLTWTLATLGTAWVVREEMDETFDSALQETAERLLTLALADDPASTGARPRRIAHAGEHGDNLTWMVRDRDGTVLVWSQDAEPSTFAGPTPSGFSTTADHRLYAVSDRSGRWTLAIAEPLANRREAVRETLLTFLAPLLLLLPLTLVLVAWRTRAGLARLGDLSCEVQGRDETDLRPLATQSLQIELLPLRDAVDRLMARLGRALATERSFTANAAHELRTPIAAALAQAQRLMAEAPEALQPRAARLERELKRLARLSEKLLELSRAEGAGVLSDAPQDLAPILGFVIEDARHGPEGHRLRCDIRPLAARLDPDAFAILARNLVENALLHGEGPVEVALGDGGLRVTNGGPPVAPDLLDRITLRFQRGTSPREGSGLGLAIAAGIARGAGWRLDLLSPAPSRVDGFEARAIPPQVASA</sequence>
<evidence type="ECO:0000256" key="8">
    <source>
        <dbReference type="ARBA" id="ARBA00022777"/>
    </source>
</evidence>
<evidence type="ECO:0000313" key="14">
    <source>
        <dbReference type="EMBL" id="SNX68277.1"/>
    </source>
</evidence>
<evidence type="ECO:0000256" key="5">
    <source>
        <dbReference type="ARBA" id="ARBA00022679"/>
    </source>
</evidence>
<keyword evidence="12" id="KW-0472">Membrane</keyword>
<dbReference type="Pfam" id="PF00512">
    <property type="entry name" value="HisKA"/>
    <property type="match status" value="1"/>
</dbReference>
<dbReference type="InterPro" id="IPR050428">
    <property type="entry name" value="TCS_sensor_his_kinase"/>
</dbReference>
<evidence type="ECO:0000256" key="4">
    <source>
        <dbReference type="ARBA" id="ARBA00022553"/>
    </source>
</evidence>
<evidence type="ECO:0000259" key="13">
    <source>
        <dbReference type="PROSITE" id="PS50109"/>
    </source>
</evidence>
<dbReference type="InterPro" id="IPR005467">
    <property type="entry name" value="His_kinase_dom"/>
</dbReference>
<dbReference type="OrthoDB" id="9809766at2"/>
<dbReference type="Gene3D" id="3.30.565.10">
    <property type="entry name" value="Histidine kinase-like ATPase, C-terminal domain"/>
    <property type="match status" value="1"/>
</dbReference>
<keyword evidence="4" id="KW-0597">Phosphoprotein</keyword>
<dbReference type="PANTHER" id="PTHR45436:SF14">
    <property type="entry name" value="SENSOR PROTEIN QSEC"/>
    <property type="match status" value="1"/>
</dbReference>
<evidence type="ECO:0000256" key="9">
    <source>
        <dbReference type="ARBA" id="ARBA00022840"/>
    </source>
</evidence>
<keyword evidence="15" id="KW-1185">Reference proteome</keyword>
<evidence type="ECO:0000256" key="10">
    <source>
        <dbReference type="ARBA" id="ARBA00022989"/>
    </source>
</evidence>
<dbReference type="InterPro" id="IPR036890">
    <property type="entry name" value="HATPase_C_sf"/>
</dbReference>
<evidence type="ECO:0000256" key="12">
    <source>
        <dbReference type="SAM" id="Phobius"/>
    </source>
</evidence>
<dbReference type="InterPro" id="IPR036097">
    <property type="entry name" value="HisK_dim/P_sf"/>
</dbReference>